<evidence type="ECO:0000313" key="1">
    <source>
        <dbReference type="EMBL" id="MFC5470958.1"/>
    </source>
</evidence>
<name>A0ABW0LYZ3_9BACL</name>
<comment type="caution">
    <text evidence="1">The sequence shown here is derived from an EMBL/GenBank/DDBJ whole genome shotgun (WGS) entry which is preliminary data.</text>
</comment>
<organism evidence="1 2">
    <name type="scientific">Cohnella suwonensis</name>
    <dbReference type="NCBI Taxonomy" id="696072"/>
    <lineage>
        <taxon>Bacteria</taxon>
        <taxon>Bacillati</taxon>
        <taxon>Bacillota</taxon>
        <taxon>Bacilli</taxon>
        <taxon>Bacillales</taxon>
        <taxon>Paenibacillaceae</taxon>
        <taxon>Cohnella</taxon>
    </lineage>
</organism>
<sequence>MKNRLNELRRGSWSMPGGKQKLAVLEEMIGIADRYLTEEDAYDTRMSYMTAALEAGCREKVLVAFAWCLSKFEKTPGDYSQHTLMWHYKWVLNEIWRMPEFGLELIERVYEDFKQKCLKFGYNLRPYYQQKVNFTLSQGMISEAAEFYKLWRSTPRDSLADCKACEQNLFGEYMFKINHLKKGLQNVRPILDGKMRCGSIPQNTYSQIIVPLLKLKDYQQASAIAKKAMRLLKGPQFVEEYGTFLEFFTVTDLPKAVKIYNETIRYGLESKVGWDRFHYFLSVRIFLREWNKKKRRKKLVEADRVTLDWLDHEISSITDSFNRRNGNTYMSRFVLEQEKNTNRLMKAYQETRLTKATTDGILF</sequence>
<dbReference type="EMBL" id="JBHSMH010000082">
    <property type="protein sequence ID" value="MFC5470958.1"/>
    <property type="molecule type" value="Genomic_DNA"/>
</dbReference>
<reference evidence="2" key="1">
    <citation type="journal article" date="2019" name="Int. J. Syst. Evol. Microbiol.">
        <title>The Global Catalogue of Microorganisms (GCM) 10K type strain sequencing project: providing services to taxonomists for standard genome sequencing and annotation.</title>
        <authorList>
            <consortium name="The Broad Institute Genomics Platform"/>
            <consortium name="The Broad Institute Genome Sequencing Center for Infectious Disease"/>
            <person name="Wu L."/>
            <person name="Ma J."/>
        </authorList>
    </citation>
    <scope>NUCLEOTIDE SEQUENCE [LARGE SCALE GENOMIC DNA]</scope>
    <source>
        <strain evidence="2">CCUG 57113</strain>
    </source>
</reference>
<accession>A0ABW0LYZ3</accession>
<evidence type="ECO:0000313" key="2">
    <source>
        <dbReference type="Proteomes" id="UP001596105"/>
    </source>
</evidence>
<dbReference type="Proteomes" id="UP001596105">
    <property type="component" value="Unassembled WGS sequence"/>
</dbReference>
<proteinExistence type="predicted"/>
<keyword evidence="2" id="KW-1185">Reference proteome</keyword>
<gene>
    <name evidence="1" type="ORF">ACFPPD_19915</name>
</gene>
<dbReference type="RefSeq" id="WP_209748169.1">
    <property type="nucleotide sequence ID" value="NZ_JBHSMH010000082.1"/>
</dbReference>
<protein>
    <submittedName>
        <fullName evidence="1">Uncharacterized protein</fullName>
    </submittedName>
</protein>